<evidence type="ECO:0000313" key="2">
    <source>
        <dbReference type="Proteomes" id="UP000886469"/>
    </source>
</evidence>
<accession>A0ABX1T3P0</accession>
<dbReference type="EMBL" id="SPMX01000006">
    <property type="protein sequence ID" value="NMQ04265.1"/>
    <property type="molecule type" value="Genomic_DNA"/>
</dbReference>
<organism evidence="1 2">
    <name type="scientific">Candidatus Accumulibacter contiguus</name>
    <dbReference type="NCBI Taxonomy" id="2954381"/>
    <lineage>
        <taxon>Bacteria</taxon>
        <taxon>Pseudomonadati</taxon>
        <taxon>Pseudomonadota</taxon>
        <taxon>Betaproteobacteria</taxon>
        <taxon>Candidatus Accumulibacter</taxon>
    </lineage>
</organism>
<reference evidence="1" key="1">
    <citation type="submission" date="2019-03" db="EMBL/GenBank/DDBJ databases">
        <title>Metabolic reconstructions from genomes of highly enriched 'Candidatus Accumulibacter' and 'Candidatus Competibacter' bioreactor populations.</title>
        <authorList>
            <person name="Annavajhala M.K."/>
            <person name="Welles L."/>
            <person name="Abbas B."/>
            <person name="Sorokin D."/>
            <person name="Park H."/>
            <person name="Van Loosdrecht M."/>
            <person name="Chandran K."/>
        </authorList>
    </citation>
    <scope>NUCLEOTIDE SEQUENCE</scope>
    <source>
        <strain evidence="1">SBR_L</strain>
    </source>
</reference>
<dbReference type="Proteomes" id="UP000886469">
    <property type="component" value="Unassembled WGS sequence"/>
</dbReference>
<gene>
    <name evidence="1" type="ORF">E4Q08_02815</name>
</gene>
<proteinExistence type="predicted"/>
<keyword evidence="2" id="KW-1185">Reference proteome</keyword>
<comment type="caution">
    <text evidence="1">The sequence shown here is derived from an EMBL/GenBank/DDBJ whole genome shotgun (WGS) entry which is preliminary data.</text>
</comment>
<name>A0ABX1T3P0_9PROT</name>
<dbReference type="RefSeq" id="WP_169069251.1">
    <property type="nucleotide sequence ID" value="NZ_SPMX01000006.1"/>
</dbReference>
<protein>
    <submittedName>
        <fullName evidence="1">Uncharacterized protein</fullName>
    </submittedName>
</protein>
<sequence length="141" mass="15807">MDDLAKIEQGRAGESLEQVRERFRHWREMRGRGEHLPRVLWIAAVDVARKHGLHITARELRVDYERLKKRLEQSSGARQASGMEMQFVELTLAPTPQAAAQNLSECVIELQSMRGAKMRVELNGPGLAGLVGLCSAFWSGA</sequence>
<evidence type="ECO:0000313" key="1">
    <source>
        <dbReference type="EMBL" id="NMQ04265.1"/>
    </source>
</evidence>